<protein>
    <submittedName>
        <fullName evidence="1">Uncharacterized protein</fullName>
    </submittedName>
</protein>
<proteinExistence type="predicted"/>
<dbReference type="Pfam" id="PF08477">
    <property type="entry name" value="Roc"/>
    <property type="match status" value="1"/>
</dbReference>
<dbReference type="Proteomes" id="UP001209570">
    <property type="component" value="Unassembled WGS sequence"/>
</dbReference>
<gene>
    <name evidence="1" type="ORF">P43SY_008926</name>
</gene>
<dbReference type="Gene3D" id="3.40.50.300">
    <property type="entry name" value="P-loop containing nucleotide triphosphate hydrolases"/>
    <property type="match status" value="1"/>
</dbReference>
<comment type="caution">
    <text evidence="1">The sequence shown here is derived from an EMBL/GenBank/DDBJ whole genome shotgun (WGS) entry which is preliminary data.</text>
</comment>
<dbReference type="InterPro" id="IPR027417">
    <property type="entry name" value="P-loop_NTPase"/>
</dbReference>
<dbReference type="AlphaFoldDB" id="A0AAD5QAD0"/>
<dbReference type="EMBL" id="JAKCXM010000010">
    <property type="protein sequence ID" value="KAJ0408579.1"/>
    <property type="molecule type" value="Genomic_DNA"/>
</dbReference>
<name>A0AAD5QAD0_PYTIN</name>
<evidence type="ECO:0000313" key="1">
    <source>
        <dbReference type="EMBL" id="KAJ0408579.1"/>
    </source>
</evidence>
<evidence type="ECO:0000313" key="2">
    <source>
        <dbReference type="Proteomes" id="UP001209570"/>
    </source>
</evidence>
<keyword evidence="2" id="KW-1185">Reference proteome</keyword>
<dbReference type="SUPFAM" id="SSF52540">
    <property type="entry name" value="P-loop containing nucleoside triphosphate hydrolases"/>
    <property type="match status" value="1"/>
</dbReference>
<sequence>MCLELWQRQRHQETEIAEIPEEVLSGGATSIQTYISALTESTASTYRHRICVVGPTTWGKTSLIKTLTRGACVLEAIDKRTVGIDVFVHPFESIGATGPSEKHELNFWDFAGQAVYHTAHAVFFSRRTVFLLVVDLKKYEEKLAESAERDSISEPRIKAFVDETILHWLRLIFTRLPEATVLFVATKMDCVQDTASISLIQSDLAVRVRAWCDEQPGDDVGRGSAAATWFQRQQTLVTAVDTWLTSSSADAASITTTRQRLQERIVACKKGFAMPDSYASVRDMIRSRDAPSGTSLSDRVRSIFVMKQEHLGLAYPADDASMQRNSSLIIPAYWKMREDKSAGRNTRGIMAQMDLSVTYSAQLHEYRWDYEFHGTFFPPTLFERVIASGSLPFDQVAPDNSYGAFESIEVMIKLFSSVSPNDCIGHVQCYVSCTVTEEAASAA</sequence>
<accession>A0AAD5QAD0</accession>
<reference evidence="1" key="1">
    <citation type="submission" date="2021-12" db="EMBL/GenBank/DDBJ databases">
        <title>Prjna785345.</title>
        <authorList>
            <person name="Rujirawat T."/>
            <person name="Krajaejun T."/>
        </authorList>
    </citation>
    <scope>NUCLEOTIDE SEQUENCE</scope>
    <source>
        <strain evidence="1">Pi057C3</strain>
    </source>
</reference>
<organism evidence="1 2">
    <name type="scientific">Pythium insidiosum</name>
    <name type="common">Pythiosis disease agent</name>
    <dbReference type="NCBI Taxonomy" id="114742"/>
    <lineage>
        <taxon>Eukaryota</taxon>
        <taxon>Sar</taxon>
        <taxon>Stramenopiles</taxon>
        <taxon>Oomycota</taxon>
        <taxon>Peronosporomycetes</taxon>
        <taxon>Pythiales</taxon>
        <taxon>Pythiaceae</taxon>
        <taxon>Pythium</taxon>
    </lineage>
</organism>